<evidence type="ECO:0000313" key="8">
    <source>
        <dbReference type="Proteomes" id="UP000261324"/>
    </source>
</evidence>
<name>A0A3E4PFJ7_9FIRM</name>
<dbReference type="GO" id="GO:0005886">
    <property type="term" value="C:plasma membrane"/>
    <property type="evidence" value="ECO:0007669"/>
    <property type="project" value="UniProtKB-ARBA"/>
</dbReference>
<keyword evidence="5 6" id="KW-0472">Membrane</keyword>
<dbReference type="RefSeq" id="WP_005342861.1">
    <property type="nucleotide sequence ID" value="NZ_QSRA01000034.1"/>
</dbReference>
<dbReference type="PANTHER" id="PTHR34857:SF2">
    <property type="entry name" value="SLL0384 PROTEIN"/>
    <property type="match status" value="1"/>
</dbReference>
<proteinExistence type="predicted"/>
<dbReference type="PANTHER" id="PTHR34857">
    <property type="entry name" value="SLL0384 PROTEIN"/>
    <property type="match status" value="1"/>
</dbReference>
<dbReference type="Pfam" id="PF02361">
    <property type="entry name" value="CbiQ"/>
    <property type="match status" value="1"/>
</dbReference>
<dbReference type="AlphaFoldDB" id="A0A3E4PFJ7"/>
<feature type="transmembrane region" description="Helical" evidence="6">
    <location>
        <begin position="243"/>
        <end position="264"/>
    </location>
</feature>
<protein>
    <submittedName>
        <fullName evidence="7">Energy-coupling factor transporter transmembrane protein EcfT</fullName>
    </submittedName>
</protein>
<dbReference type="InterPro" id="IPR051611">
    <property type="entry name" value="ECF_transporter_component"/>
</dbReference>
<evidence type="ECO:0000256" key="5">
    <source>
        <dbReference type="ARBA" id="ARBA00023136"/>
    </source>
</evidence>
<comment type="subcellular location">
    <subcellularLocation>
        <location evidence="1">Membrane</location>
        <topology evidence="1">Multi-pass membrane protein</topology>
    </subcellularLocation>
</comment>
<evidence type="ECO:0000256" key="6">
    <source>
        <dbReference type="SAM" id="Phobius"/>
    </source>
</evidence>
<feature type="transmembrane region" description="Helical" evidence="6">
    <location>
        <begin position="110"/>
        <end position="130"/>
    </location>
</feature>
<evidence type="ECO:0000313" key="7">
    <source>
        <dbReference type="EMBL" id="RGK78708.1"/>
    </source>
</evidence>
<keyword evidence="3 6" id="KW-0812">Transmembrane</keyword>
<keyword evidence="4 6" id="KW-1133">Transmembrane helix</keyword>
<feature type="transmembrane region" description="Helical" evidence="6">
    <location>
        <begin position="72"/>
        <end position="90"/>
    </location>
</feature>
<feature type="transmembrane region" description="Helical" evidence="6">
    <location>
        <begin position="47"/>
        <end position="65"/>
    </location>
</feature>
<accession>A0A3E4PFJ7</accession>
<reference evidence="7 8" key="1">
    <citation type="submission" date="2018-08" db="EMBL/GenBank/DDBJ databases">
        <title>A genome reference for cultivated species of the human gut microbiota.</title>
        <authorList>
            <person name="Zou Y."/>
            <person name="Xue W."/>
            <person name="Luo G."/>
        </authorList>
    </citation>
    <scope>NUCLEOTIDE SEQUENCE [LARGE SCALE GENOMIC DNA]</scope>
    <source>
        <strain evidence="7 8">TF09-3</strain>
    </source>
</reference>
<sequence length="265" mass="29227">MDNITFAKQFLEPKRTGNLILDLNPLTKLNICLVVGLSAFFVGDYRYGFGIVILLFVIAAFAKCLKSYIKVYWKVMLMFGVFLFAIKAAFAPGENIIWQKWGIHISVESIQSALVLTSGVLAFCGAVIMFSQTTQWSDLTYALEQKGVSHMASFVILSSFQTISDLGVNAHVIMDSQKARGIETEGSLIKRVKAYIPVMGPLVLNAISSVEEKSIAMDARAFSAPGKHTALVELPKIKNSEKVFVIVVDIIFVVLVIGRVVLWLI</sequence>
<dbReference type="EMBL" id="QSRA01000034">
    <property type="protein sequence ID" value="RGK78708.1"/>
    <property type="molecule type" value="Genomic_DNA"/>
</dbReference>
<dbReference type="InterPro" id="IPR003339">
    <property type="entry name" value="ABC/ECF_trnsptr_transmembrane"/>
</dbReference>
<organism evidence="7 8">
    <name type="scientific">Dorea formicigenerans</name>
    <dbReference type="NCBI Taxonomy" id="39486"/>
    <lineage>
        <taxon>Bacteria</taxon>
        <taxon>Bacillati</taxon>
        <taxon>Bacillota</taxon>
        <taxon>Clostridia</taxon>
        <taxon>Lachnospirales</taxon>
        <taxon>Lachnospiraceae</taxon>
        <taxon>Dorea</taxon>
    </lineage>
</organism>
<keyword evidence="2" id="KW-1003">Cell membrane</keyword>
<dbReference type="Proteomes" id="UP000261324">
    <property type="component" value="Unassembled WGS sequence"/>
</dbReference>
<evidence type="ECO:0000256" key="3">
    <source>
        <dbReference type="ARBA" id="ARBA00022692"/>
    </source>
</evidence>
<gene>
    <name evidence="7" type="ORF">DXC93_15940</name>
</gene>
<dbReference type="CDD" id="cd16914">
    <property type="entry name" value="EcfT"/>
    <property type="match status" value="1"/>
</dbReference>
<feature type="transmembrane region" description="Helical" evidence="6">
    <location>
        <begin position="21"/>
        <end position="41"/>
    </location>
</feature>
<comment type="caution">
    <text evidence="7">The sequence shown here is derived from an EMBL/GenBank/DDBJ whole genome shotgun (WGS) entry which is preliminary data.</text>
</comment>
<evidence type="ECO:0000256" key="2">
    <source>
        <dbReference type="ARBA" id="ARBA00022475"/>
    </source>
</evidence>
<evidence type="ECO:0000256" key="1">
    <source>
        <dbReference type="ARBA" id="ARBA00004141"/>
    </source>
</evidence>
<evidence type="ECO:0000256" key="4">
    <source>
        <dbReference type="ARBA" id="ARBA00022989"/>
    </source>
</evidence>